<gene>
    <name evidence="1" type="ORF">KI387_044346</name>
</gene>
<feature type="non-terminal residue" evidence="1">
    <location>
        <position position="64"/>
    </location>
</feature>
<evidence type="ECO:0000313" key="2">
    <source>
        <dbReference type="Proteomes" id="UP000824469"/>
    </source>
</evidence>
<accession>A0AA38GSI3</accession>
<sequence>MGVSSPRKLIIDINSPRKLSMVVGKDTAIEPLLSGIKPHPDEAEEAITYEWKSVESRNSHGNTL</sequence>
<proteinExistence type="predicted"/>
<organism evidence="1 2">
    <name type="scientific">Taxus chinensis</name>
    <name type="common">Chinese yew</name>
    <name type="synonym">Taxus wallichiana var. chinensis</name>
    <dbReference type="NCBI Taxonomy" id="29808"/>
    <lineage>
        <taxon>Eukaryota</taxon>
        <taxon>Viridiplantae</taxon>
        <taxon>Streptophyta</taxon>
        <taxon>Embryophyta</taxon>
        <taxon>Tracheophyta</taxon>
        <taxon>Spermatophyta</taxon>
        <taxon>Pinopsida</taxon>
        <taxon>Pinidae</taxon>
        <taxon>Conifers II</taxon>
        <taxon>Cupressales</taxon>
        <taxon>Taxaceae</taxon>
        <taxon>Taxus</taxon>
    </lineage>
</organism>
<dbReference type="EMBL" id="JAHRHJ020000002">
    <property type="protein sequence ID" value="KAH9327854.1"/>
    <property type="molecule type" value="Genomic_DNA"/>
</dbReference>
<name>A0AA38GSI3_TAXCH</name>
<evidence type="ECO:0000313" key="1">
    <source>
        <dbReference type="EMBL" id="KAH9327854.1"/>
    </source>
</evidence>
<protein>
    <submittedName>
        <fullName evidence="1">Uncharacterized protein</fullName>
    </submittedName>
</protein>
<reference evidence="1 2" key="1">
    <citation type="journal article" date="2021" name="Nat. Plants">
        <title>The Taxus genome provides insights into paclitaxel biosynthesis.</title>
        <authorList>
            <person name="Xiong X."/>
            <person name="Gou J."/>
            <person name="Liao Q."/>
            <person name="Li Y."/>
            <person name="Zhou Q."/>
            <person name="Bi G."/>
            <person name="Li C."/>
            <person name="Du R."/>
            <person name="Wang X."/>
            <person name="Sun T."/>
            <person name="Guo L."/>
            <person name="Liang H."/>
            <person name="Lu P."/>
            <person name="Wu Y."/>
            <person name="Zhang Z."/>
            <person name="Ro D.K."/>
            <person name="Shang Y."/>
            <person name="Huang S."/>
            <person name="Yan J."/>
        </authorList>
    </citation>
    <scope>NUCLEOTIDE SEQUENCE [LARGE SCALE GENOMIC DNA]</scope>
    <source>
        <strain evidence="1">Ta-2019</strain>
    </source>
</reference>
<dbReference type="Proteomes" id="UP000824469">
    <property type="component" value="Unassembled WGS sequence"/>
</dbReference>
<keyword evidence="2" id="KW-1185">Reference proteome</keyword>
<dbReference type="AlphaFoldDB" id="A0AA38GSI3"/>
<comment type="caution">
    <text evidence="1">The sequence shown here is derived from an EMBL/GenBank/DDBJ whole genome shotgun (WGS) entry which is preliminary data.</text>
</comment>